<sequence>MLSLLVAVSSFLTAPLLSPDPVRDSKRLETLVFSTTLRDFVALSQRHPEADNWFDWSTDLCSAPLVGSSGRTFDFTEPCLRHDFAYRNFKLMDQRYSCPRRLPHQVCEPGTSSLGKWWNGKIRLRIDSRFRTDMLNHCASRSLLDYLPCKTWATVFYKGVRTAGGL</sequence>
<evidence type="ECO:0000313" key="2">
    <source>
        <dbReference type="EMBL" id="CAB4869783.1"/>
    </source>
</evidence>
<dbReference type="GO" id="GO:0004623">
    <property type="term" value="F:phospholipase A2 activity"/>
    <property type="evidence" value="ECO:0007669"/>
    <property type="project" value="InterPro"/>
</dbReference>
<dbReference type="AlphaFoldDB" id="A0A6J7HBY8"/>
<dbReference type="EMBL" id="CAFBMF010000238">
    <property type="protein sequence ID" value="CAB4918517.1"/>
    <property type="molecule type" value="Genomic_DNA"/>
</dbReference>
<protein>
    <submittedName>
        <fullName evidence="3">Unannotated protein</fullName>
    </submittedName>
</protein>
<dbReference type="EMBL" id="CAEZZP010000144">
    <property type="protein sequence ID" value="CAB4784736.1"/>
    <property type="molecule type" value="Genomic_DNA"/>
</dbReference>
<dbReference type="InterPro" id="IPR036444">
    <property type="entry name" value="PLipase_A2_dom_sf"/>
</dbReference>
<dbReference type="EMBL" id="CAFBLJ010000041">
    <property type="protein sequence ID" value="CAB4869783.1"/>
    <property type="molecule type" value="Genomic_DNA"/>
</dbReference>
<dbReference type="Gene3D" id="1.20.90.10">
    <property type="entry name" value="Phospholipase A2 domain"/>
    <property type="match status" value="1"/>
</dbReference>
<gene>
    <name evidence="1" type="ORF">UFOPK2880_01668</name>
    <name evidence="2" type="ORF">UFOPK3304_00932</name>
    <name evidence="3" type="ORF">UFOPK3494_01942</name>
</gene>
<evidence type="ECO:0000313" key="1">
    <source>
        <dbReference type="EMBL" id="CAB4784736.1"/>
    </source>
</evidence>
<accession>A0A6J7HBY8</accession>
<organism evidence="3">
    <name type="scientific">freshwater metagenome</name>
    <dbReference type="NCBI Taxonomy" id="449393"/>
    <lineage>
        <taxon>unclassified sequences</taxon>
        <taxon>metagenomes</taxon>
        <taxon>ecological metagenomes</taxon>
    </lineage>
</organism>
<proteinExistence type="predicted"/>
<dbReference type="InterPro" id="IPR015141">
    <property type="entry name" value="PLipase_A2_prok/fun"/>
</dbReference>
<dbReference type="GO" id="GO:0050482">
    <property type="term" value="P:arachidonate secretion"/>
    <property type="evidence" value="ECO:0007669"/>
    <property type="project" value="InterPro"/>
</dbReference>
<dbReference type="SUPFAM" id="SSF48619">
    <property type="entry name" value="Phospholipase A2, PLA2"/>
    <property type="match status" value="2"/>
</dbReference>
<dbReference type="Pfam" id="PF09056">
    <property type="entry name" value="Phospholip_A2_3"/>
    <property type="match status" value="2"/>
</dbReference>
<name>A0A6J7HBY8_9ZZZZ</name>
<evidence type="ECO:0000313" key="3">
    <source>
        <dbReference type="EMBL" id="CAB4918517.1"/>
    </source>
</evidence>
<dbReference type="GO" id="GO:0006644">
    <property type="term" value="P:phospholipid metabolic process"/>
    <property type="evidence" value="ECO:0007669"/>
    <property type="project" value="InterPro"/>
</dbReference>
<reference evidence="3" key="1">
    <citation type="submission" date="2020-05" db="EMBL/GenBank/DDBJ databases">
        <authorList>
            <person name="Chiriac C."/>
            <person name="Salcher M."/>
            <person name="Ghai R."/>
            <person name="Kavagutti S V."/>
        </authorList>
    </citation>
    <scope>NUCLEOTIDE SEQUENCE</scope>
</reference>